<dbReference type="AlphaFoldDB" id="A0A1M5PF28"/>
<reference evidence="2 3" key="1">
    <citation type="submission" date="2016-11" db="EMBL/GenBank/DDBJ databases">
        <authorList>
            <person name="Jaros S."/>
            <person name="Januszkiewicz K."/>
            <person name="Wedrychowicz H."/>
        </authorList>
    </citation>
    <scope>NUCLEOTIDE SEQUENCE [LARGE SCALE GENOMIC DNA]</scope>
    <source>
        <strain evidence="2 3">DSM 29431</strain>
    </source>
</reference>
<name>A0A1M5PF28_9RHOB</name>
<dbReference type="RefSeq" id="WP_143152616.1">
    <property type="nucleotide sequence ID" value="NZ_FQXC01000001.1"/>
</dbReference>
<evidence type="ECO:0000313" key="2">
    <source>
        <dbReference type="EMBL" id="SHH00386.1"/>
    </source>
</evidence>
<keyword evidence="3" id="KW-1185">Reference proteome</keyword>
<accession>A0A1M5PF28</accession>
<evidence type="ECO:0000256" key="1">
    <source>
        <dbReference type="SAM" id="MobiDB-lite"/>
    </source>
</evidence>
<dbReference type="EMBL" id="FQXC01000001">
    <property type="protein sequence ID" value="SHH00386.1"/>
    <property type="molecule type" value="Genomic_DNA"/>
</dbReference>
<organism evidence="2 3">
    <name type="scientific">Marivita hallyeonensis</name>
    <dbReference type="NCBI Taxonomy" id="996342"/>
    <lineage>
        <taxon>Bacteria</taxon>
        <taxon>Pseudomonadati</taxon>
        <taxon>Pseudomonadota</taxon>
        <taxon>Alphaproteobacteria</taxon>
        <taxon>Rhodobacterales</taxon>
        <taxon>Roseobacteraceae</taxon>
        <taxon>Marivita</taxon>
    </lineage>
</organism>
<gene>
    <name evidence="2" type="ORF">SAMN05443551_1275</name>
</gene>
<protein>
    <submittedName>
        <fullName evidence="2">Uncharacterized protein</fullName>
    </submittedName>
</protein>
<proteinExistence type="predicted"/>
<sequence length="279" mass="31098">MSFESTEKFRNMGSHAEKQIYKGIYNSVAPTILHAHQEVRLPITRGSERWRKFSVSLDWMYISASYEFIGFDEDPRFVGSISHNGNSSGFSVAPSDSDAKVGKRLKIGSTILVIDTLDIAPASASLTVQAFDTSDDLSKEILEEFRSNSKALANGAMVSFGSSFSGATNVAQAVIDRLFDEIGKPDQVGDGYTLFNVEHLQYWKRPANKTHWVARKIVPFVNETGDPDDPHREIYFAAFELKLESKESMIGEIQESGAMPVEEQKPILTVDPMEEDDED</sequence>
<dbReference type="Proteomes" id="UP000184221">
    <property type="component" value="Unassembled WGS sequence"/>
</dbReference>
<feature type="region of interest" description="Disordered" evidence="1">
    <location>
        <begin position="254"/>
        <end position="279"/>
    </location>
</feature>
<evidence type="ECO:0000313" key="3">
    <source>
        <dbReference type="Proteomes" id="UP000184221"/>
    </source>
</evidence>